<dbReference type="Proteomes" id="UP000236327">
    <property type="component" value="Unassembled WGS sequence"/>
</dbReference>
<keyword evidence="2" id="KW-1185">Reference proteome</keyword>
<dbReference type="EMBL" id="LYMM01000025">
    <property type="protein sequence ID" value="PNU05481.1"/>
    <property type="molecule type" value="Genomic_DNA"/>
</dbReference>
<proteinExistence type="predicted"/>
<dbReference type="AlphaFoldDB" id="A0A2K2G381"/>
<sequence length="155" mass="17000">MLATAFALTGCDKVTHFFDPAEVKACEAYTLETLASPSTYKRIDVITHDEKVTKARLKELSPNRPDWVPNDDPGIKTVGIQYDAQNGYGAIMRGGMVCAFETERGEVKDNSVSLDGRASAAASHAKFRDLVERGIVPNMTAADLGPLREYQCCLW</sequence>
<evidence type="ECO:0000313" key="1">
    <source>
        <dbReference type="EMBL" id="PNU05481.1"/>
    </source>
</evidence>
<protein>
    <submittedName>
        <fullName evidence="1">Uncharacterized protein</fullName>
    </submittedName>
</protein>
<dbReference type="RefSeq" id="WP_103095264.1">
    <property type="nucleotide sequence ID" value="NZ_LYMM01000025.1"/>
</dbReference>
<gene>
    <name evidence="1" type="ORF">A8V01_15970</name>
</gene>
<organism evidence="1 2">
    <name type="scientific">Novosphingobium guangzhouense</name>
    <dbReference type="NCBI Taxonomy" id="1850347"/>
    <lineage>
        <taxon>Bacteria</taxon>
        <taxon>Pseudomonadati</taxon>
        <taxon>Pseudomonadota</taxon>
        <taxon>Alphaproteobacteria</taxon>
        <taxon>Sphingomonadales</taxon>
        <taxon>Sphingomonadaceae</taxon>
        <taxon>Novosphingobium</taxon>
    </lineage>
</organism>
<evidence type="ECO:0000313" key="2">
    <source>
        <dbReference type="Proteomes" id="UP000236327"/>
    </source>
</evidence>
<accession>A0A2K2G381</accession>
<name>A0A2K2G381_9SPHN</name>
<dbReference type="OrthoDB" id="8398769at2"/>
<reference evidence="1 2" key="1">
    <citation type="submission" date="2016-05" db="EMBL/GenBank/DDBJ databases">
        <title>Complete genome sequence of Novosphingobium guangzhouense SA925(T).</title>
        <authorList>
            <person name="Sha S."/>
        </authorList>
    </citation>
    <scope>NUCLEOTIDE SEQUENCE [LARGE SCALE GENOMIC DNA]</scope>
    <source>
        <strain evidence="1 2">SA925</strain>
    </source>
</reference>
<comment type="caution">
    <text evidence="1">The sequence shown here is derived from an EMBL/GenBank/DDBJ whole genome shotgun (WGS) entry which is preliminary data.</text>
</comment>